<evidence type="ECO:0000313" key="3">
    <source>
        <dbReference type="EMBL" id="EKU3568553.1"/>
    </source>
</evidence>
<organism evidence="6 10">
    <name type="scientific">Acinetobacter baumannii</name>
    <dbReference type="NCBI Taxonomy" id="470"/>
    <lineage>
        <taxon>Bacteria</taxon>
        <taxon>Pseudomonadati</taxon>
        <taxon>Pseudomonadota</taxon>
        <taxon>Gammaproteobacteria</taxon>
        <taxon>Moraxellales</taxon>
        <taxon>Moraxellaceae</taxon>
        <taxon>Acinetobacter</taxon>
        <taxon>Acinetobacter calcoaceticus/baumannii complex</taxon>
    </lineage>
</organism>
<feature type="domain" description="Lysozyme inhibitor LprI-like N-terminal" evidence="2">
    <location>
        <begin position="54"/>
        <end position="133"/>
    </location>
</feature>
<accession>A0A081GR76</accession>
<evidence type="ECO:0000259" key="2">
    <source>
        <dbReference type="Pfam" id="PF07007"/>
    </source>
</evidence>
<dbReference type="Pfam" id="PF07007">
    <property type="entry name" value="LprI"/>
    <property type="match status" value="1"/>
</dbReference>
<feature type="chain" id="PRO_5015028582" evidence="1">
    <location>
        <begin position="23"/>
        <end position="138"/>
    </location>
</feature>
<dbReference type="Gene3D" id="1.20.1270.180">
    <property type="match status" value="1"/>
</dbReference>
<gene>
    <name evidence="6" type="ORF">CBE85_06135</name>
    <name evidence="8" type="ORF">FJU42_03235</name>
    <name evidence="7" type="ORF">J6E47_01910</name>
    <name evidence="5" type="ORF">LV35_03514</name>
    <name evidence="3" type="ORF">MKP18_001949</name>
</gene>
<feature type="signal peptide" evidence="1">
    <location>
        <begin position="1"/>
        <end position="22"/>
    </location>
</feature>
<evidence type="ECO:0000313" key="6">
    <source>
        <dbReference type="EMBL" id="OWK67399.1"/>
    </source>
</evidence>
<dbReference type="EMBL" id="ABFEVW020000011">
    <property type="protein sequence ID" value="EKU3568553.1"/>
    <property type="molecule type" value="Genomic_DNA"/>
</dbReference>
<dbReference type="STRING" id="1096995.BJAB07104_03405"/>
<evidence type="ECO:0000256" key="1">
    <source>
        <dbReference type="SAM" id="SignalP"/>
    </source>
</evidence>
<dbReference type="Proteomes" id="UP000076296">
    <property type="component" value="Unassembled WGS sequence"/>
</dbReference>
<protein>
    <submittedName>
        <fullName evidence="3">DUF1311 domain-containing protein</fullName>
    </submittedName>
</protein>
<dbReference type="Proteomes" id="UP000197394">
    <property type="component" value="Unassembled WGS sequence"/>
</dbReference>
<dbReference type="RefSeq" id="WP_000910993.1">
    <property type="nucleotide sequence ID" value="NZ_AP014649.1"/>
</dbReference>
<keyword evidence="1" id="KW-0732">Signal</keyword>
<reference evidence="4" key="5">
    <citation type="submission" date="2024-02" db="EMBL/GenBank/DDBJ databases">
        <authorList>
            <consortium name="Clinical and Environmental Microbiology Branch: Whole genome sequencing antimicrobial resistance pathogens in the healthcare setting"/>
        </authorList>
    </citation>
    <scope>NUCLEOTIDE SEQUENCE</scope>
    <source>
        <strain evidence="3">2021GN-00227</strain>
    </source>
</reference>
<dbReference type="AlphaFoldDB" id="A0A081GR76"/>
<dbReference type="EMBL" id="ABFEVW030000011">
    <property type="protein sequence ID" value="EMN1071650.1"/>
    <property type="molecule type" value="Genomic_DNA"/>
</dbReference>
<sequence length="138" mass="16416">MLKFCCKLIVLSSLFCSPWLYAQTETDEQDEYNQCVDQTIKEMKLESINNMVVHSCSEQAKKTYEEKIVALIDQIRTQSEEYKQPERYQDILKSQRLWKAYVDQECNNAGSYIGSPMYSYCPMQEYEKRVKQLEEYVN</sequence>
<evidence type="ECO:0000313" key="7">
    <source>
        <dbReference type="EMBL" id="QTK43870.1"/>
    </source>
</evidence>
<reference evidence="7" key="4">
    <citation type="submission" date="2021-03" db="EMBL/GenBank/DDBJ databases">
        <title>Complete genome sequencing of Acinetobacter baumannii.</title>
        <authorList>
            <person name="Yadav B."/>
            <person name="Makwana N."/>
            <person name="Kharat A.S."/>
            <person name="Veeraraghavan B."/>
            <person name="Vijayakumar S."/>
            <person name="Priya M."/>
        </authorList>
    </citation>
    <scope>NUCLEOTIDE SEQUENCE</scope>
    <source>
        <strain evidence="7">KSK6</strain>
    </source>
</reference>
<evidence type="ECO:0000313" key="8">
    <source>
        <dbReference type="EMBL" id="TPU68205.1"/>
    </source>
</evidence>
<dbReference type="EMBL" id="NGKM01000004">
    <property type="protein sequence ID" value="OWK67399.1"/>
    <property type="molecule type" value="Genomic_DNA"/>
</dbReference>
<evidence type="ECO:0000313" key="9">
    <source>
        <dbReference type="Proteomes" id="UP000076296"/>
    </source>
</evidence>
<evidence type="ECO:0000313" key="5">
    <source>
        <dbReference type="EMBL" id="KZA12424.1"/>
    </source>
</evidence>
<reference evidence="5 9" key="1">
    <citation type="submission" date="2016-01" db="EMBL/GenBank/DDBJ databases">
        <title>Draft sequences of Acinetobacter baumannii isolates from wounded military personnel.</title>
        <authorList>
            <person name="Arivett B.A."/>
            <person name="Fiester S.E."/>
            <person name="Ream D.C."/>
            <person name="Actis L.A."/>
        </authorList>
    </citation>
    <scope>NUCLEOTIDE SEQUENCE [LARGE SCALE GENOMIC DNA]</scope>
    <source>
        <strain evidence="5 9">AB2828</strain>
    </source>
</reference>
<evidence type="ECO:0000313" key="4">
    <source>
        <dbReference type="EMBL" id="EMN1071650.1"/>
    </source>
</evidence>
<reference evidence="6 10" key="2">
    <citation type="submission" date="2017-05" db="EMBL/GenBank/DDBJ databases">
        <title>Draft genome sequence of MDR A. baumannii AB360.</title>
        <authorList>
            <person name="Wareham D.W."/>
            <person name="Bean D.C."/>
        </authorList>
    </citation>
    <scope>NUCLEOTIDE SEQUENCE [LARGE SCALE GENOMIC DNA]</scope>
    <source>
        <strain evidence="6 10">AB360</strain>
    </source>
</reference>
<dbReference type="InterPro" id="IPR009739">
    <property type="entry name" value="LprI-like_N"/>
</dbReference>
<dbReference type="Proteomes" id="UP000664966">
    <property type="component" value="Chromosome"/>
</dbReference>
<dbReference type="EMBL" id="LRDT01000045">
    <property type="protein sequence ID" value="KZA12424.1"/>
    <property type="molecule type" value="Genomic_DNA"/>
</dbReference>
<dbReference type="eggNOG" id="COG3755">
    <property type="taxonomic scope" value="Bacteria"/>
</dbReference>
<dbReference type="EMBL" id="VHGY01000008">
    <property type="protein sequence ID" value="TPU68205.1"/>
    <property type="molecule type" value="Genomic_DNA"/>
</dbReference>
<evidence type="ECO:0000313" key="11">
    <source>
        <dbReference type="Proteomes" id="UP000315888"/>
    </source>
</evidence>
<proteinExistence type="predicted"/>
<dbReference type="Proteomes" id="UP000315888">
    <property type="component" value="Unassembled WGS sequence"/>
</dbReference>
<evidence type="ECO:0000313" key="10">
    <source>
        <dbReference type="Proteomes" id="UP000197394"/>
    </source>
</evidence>
<name>A0A081GR76_ACIBA</name>
<reference evidence="8 11" key="3">
    <citation type="submission" date="2019-06" db="EMBL/GenBank/DDBJ databases">
        <title>A Diverse Panel of Clinical Acinetobacter baumannii for Research Use.</title>
        <authorList>
            <person name="Mcgann P."/>
            <person name="Snesrud E."/>
            <person name="Galac M.R."/>
        </authorList>
    </citation>
    <scope>NUCLEOTIDE SEQUENCE [LARGE SCALE GENOMIC DNA]</scope>
    <source>
        <strain evidence="8 11">MRSN14237</strain>
    </source>
</reference>
<dbReference type="EMBL" id="CP072270">
    <property type="protein sequence ID" value="QTK43870.1"/>
    <property type="molecule type" value="Genomic_DNA"/>
</dbReference>